<evidence type="ECO:0000313" key="3">
    <source>
        <dbReference type="Proteomes" id="UP000016587"/>
    </source>
</evidence>
<keyword evidence="1" id="KW-0732">Signal</keyword>
<gene>
    <name evidence="2" type="ORF">DGI_1342</name>
</gene>
<evidence type="ECO:0000256" key="1">
    <source>
        <dbReference type="SAM" id="SignalP"/>
    </source>
</evidence>
<dbReference type="PATRIC" id="fig|1121448.10.peg.1341"/>
<organism evidence="2 3">
    <name type="scientific">Megalodesulfovibrio gigas (strain ATCC 19364 / DSM 1382 / NCIMB 9332 / VKM B-1759)</name>
    <name type="common">Desulfovibrio gigas</name>
    <dbReference type="NCBI Taxonomy" id="1121448"/>
    <lineage>
        <taxon>Bacteria</taxon>
        <taxon>Pseudomonadati</taxon>
        <taxon>Thermodesulfobacteriota</taxon>
        <taxon>Desulfovibrionia</taxon>
        <taxon>Desulfovibrionales</taxon>
        <taxon>Desulfovibrionaceae</taxon>
        <taxon>Megalodesulfovibrio</taxon>
    </lineage>
</organism>
<dbReference type="STRING" id="1121448.DGI_1342"/>
<keyword evidence="3" id="KW-1185">Reference proteome</keyword>
<evidence type="ECO:0008006" key="4">
    <source>
        <dbReference type="Google" id="ProtNLM"/>
    </source>
</evidence>
<dbReference type="RefSeq" id="WP_021759988.1">
    <property type="nucleotide sequence ID" value="NC_022444.1"/>
</dbReference>
<dbReference type="KEGG" id="dgg:DGI_1342"/>
<name>T2GA84_MEGG1</name>
<dbReference type="Proteomes" id="UP000016587">
    <property type="component" value="Chromosome"/>
</dbReference>
<evidence type="ECO:0000313" key="2">
    <source>
        <dbReference type="EMBL" id="AGW13193.1"/>
    </source>
</evidence>
<reference evidence="2 3" key="1">
    <citation type="journal article" date="2013" name="J. Bacteriol.">
        <title>Roles of HynAB and Ech, the only two hydrogenases found in the model sulfate reducer Desulfovibrio gigas.</title>
        <authorList>
            <person name="Morais-Silva F.O."/>
            <person name="Santos C.I."/>
            <person name="Rodrigues R."/>
            <person name="Pereira I.A."/>
            <person name="Rodrigues-Pousada C."/>
        </authorList>
    </citation>
    <scope>NUCLEOTIDE SEQUENCE [LARGE SCALE GENOMIC DNA]</scope>
    <source>
        <strain evidence="3">ATCC 19364 / DSM 1382 / NCIMB 9332 / VKM B-1759</strain>
    </source>
</reference>
<dbReference type="HOGENOM" id="CLU_1452263_0_0_7"/>
<proteinExistence type="predicted"/>
<reference evidence="3" key="2">
    <citation type="submission" date="2013-07" db="EMBL/GenBank/DDBJ databases">
        <authorList>
            <person name="Morais-Silva F.O."/>
            <person name="Rezende A.M."/>
            <person name="Pimentel C."/>
            <person name="Resende D.M."/>
            <person name="Santos C.I."/>
            <person name="Clemente C."/>
            <person name="de Oliveira L.M."/>
            <person name="da Silva S.M."/>
            <person name="Costa D.A."/>
            <person name="Varela-Raposo A."/>
            <person name="Horacio E.C.A."/>
            <person name="Matos M."/>
            <person name="Flores O."/>
            <person name="Ruiz J.C."/>
            <person name="Rodrigues-Pousada C."/>
        </authorList>
    </citation>
    <scope>NUCLEOTIDE SEQUENCE [LARGE SCALE GENOMIC DNA]</scope>
    <source>
        <strain evidence="3">ATCC 19364 / DSM 1382 / NCIMB 9332 / VKM B-1759</strain>
    </source>
</reference>
<protein>
    <recommendedName>
        <fullName evidence="4">Lipoprotein</fullName>
    </recommendedName>
</protein>
<dbReference type="AlphaFoldDB" id="T2GA84"/>
<accession>T2GA84</accession>
<dbReference type="PROSITE" id="PS51257">
    <property type="entry name" value="PROKAR_LIPOPROTEIN"/>
    <property type="match status" value="1"/>
</dbReference>
<sequence>MNHPFRLVSWLCLLLLPVLAGCSDTATLPGGVCNPVSHRKAVVRFAVVMDDTRLPLGSPVALQGRAIGAVAEIVPAGNGTRSDVTVCLRQDALPGLAAVTVFYVDATAPLPVLACAPVEGAGPGAPGGQDLVFAGFASQEDYLAWRAGRALQQGLGQLLQGFEQIIQGLPMPSPGPVPDGPKPPAK</sequence>
<dbReference type="EMBL" id="CP006585">
    <property type="protein sequence ID" value="AGW13193.1"/>
    <property type="molecule type" value="Genomic_DNA"/>
</dbReference>
<feature type="signal peptide" evidence="1">
    <location>
        <begin position="1"/>
        <end position="20"/>
    </location>
</feature>
<feature type="chain" id="PRO_5004599734" description="Lipoprotein" evidence="1">
    <location>
        <begin position="21"/>
        <end position="186"/>
    </location>
</feature>